<accession>A0ABT2CV41</accession>
<dbReference type="RefSeq" id="WP_258810815.1">
    <property type="nucleotide sequence ID" value="NZ_JANUGU010000001.1"/>
</dbReference>
<evidence type="ECO:0000313" key="1">
    <source>
        <dbReference type="EMBL" id="MCS0657670.1"/>
    </source>
</evidence>
<proteinExistence type="predicted"/>
<sequence>MSAPHAAECRCLLADGSTLLVTASRRPREGRTDVKCAVPGQPARAERMQQVVRLARHTEPRYDSRDQVVLSMDRAPAPAERGWELAAVLADRMGRGVIPPQALLVNGWSDEWQLGRIGGHTLRGAHARVLLGGPDGLRHLGALTGQPDAAQAVSSARSWFPLHSGGIHDSLDWVEVSVYPTDGGSDDESSITAPELDLAGQHEVRRVLFDARHFDGRTGRAWRTTVRFGQPRFQGNSFELALVMADRMARGREFLPRGRILASGCSSAWHAGRVEAVEGVAAKCALLLAAAAPGDRVLLPRACEGQLPAGFPAALKARGASFACVERVGFI</sequence>
<dbReference type="Proteomes" id="UP001204621">
    <property type="component" value="Unassembled WGS sequence"/>
</dbReference>
<gene>
    <name evidence="1" type="ORF">NX778_06275</name>
</gene>
<comment type="caution">
    <text evidence="1">The sequence shown here is derived from an EMBL/GenBank/DDBJ whole genome shotgun (WGS) entry which is preliminary data.</text>
</comment>
<keyword evidence="2" id="KW-1185">Reference proteome</keyword>
<evidence type="ECO:0000313" key="2">
    <source>
        <dbReference type="Proteomes" id="UP001204621"/>
    </source>
</evidence>
<dbReference type="EMBL" id="JANUGU010000001">
    <property type="protein sequence ID" value="MCS0657670.1"/>
    <property type="molecule type" value="Genomic_DNA"/>
</dbReference>
<reference evidence="1 2" key="1">
    <citation type="submission" date="2022-08" db="EMBL/GenBank/DDBJ databases">
        <title>Reclassification of Massilia species as members of the genera Telluria, Duganella, Pseudoduganella, Mokoshia gen. nov. and Zemynaea gen. nov. using orthogonal and non-orthogonal genome-based approaches.</title>
        <authorList>
            <person name="Bowman J.P."/>
        </authorList>
    </citation>
    <scope>NUCLEOTIDE SEQUENCE [LARGE SCALE GENOMIC DNA]</scope>
    <source>
        <strain evidence="1 2">JCM 31606</strain>
    </source>
</reference>
<protein>
    <submittedName>
        <fullName evidence="1">Uncharacterized protein</fullName>
    </submittedName>
</protein>
<organism evidence="1 2">
    <name type="scientific">Massilia terrae</name>
    <dbReference type="NCBI Taxonomy" id="1811224"/>
    <lineage>
        <taxon>Bacteria</taxon>
        <taxon>Pseudomonadati</taxon>
        <taxon>Pseudomonadota</taxon>
        <taxon>Betaproteobacteria</taxon>
        <taxon>Burkholderiales</taxon>
        <taxon>Oxalobacteraceae</taxon>
        <taxon>Telluria group</taxon>
        <taxon>Massilia</taxon>
    </lineage>
</organism>
<name>A0ABT2CV41_9BURK</name>